<name>A0ABX3ND29_9FLAO</name>
<reference evidence="3 4" key="1">
    <citation type="submission" date="2016-07" db="EMBL/GenBank/DDBJ databases">
        <title>Revisiting the Taxonomy of the Elizabethkingia Genus based on Whole-Genome Sequencing, Optical Mapping, and MALDI-TOF.</title>
        <authorList>
            <person name="Nicholson A.C."/>
        </authorList>
    </citation>
    <scope>NUCLEOTIDE SEQUENCE [LARGE SCALE GENOMIC DNA]</scope>
    <source>
        <strain evidence="3 4">C1558</strain>
    </source>
</reference>
<keyword evidence="1" id="KW-1133">Transmembrane helix</keyword>
<evidence type="ECO:0000313" key="3">
    <source>
        <dbReference type="EMBL" id="OPB94533.1"/>
    </source>
</evidence>
<gene>
    <name evidence="3" type="ORF">BB021_18195</name>
</gene>
<comment type="caution">
    <text evidence="3">The sequence shown here is derived from an EMBL/GenBank/DDBJ whole genome shotgun (WGS) entry which is preliminary data.</text>
</comment>
<dbReference type="EMBL" id="MBDS01000001">
    <property type="protein sequence ID" value="OPB94533.1"/>
    <property type="molecule type" value="Genomic_DNA"/>
</dbReference>
<evidence type="ECO:0000313" key="4">
    <source>
        <dbReference type="Proteomes" id="UP000190016"/>
    </source>
</evidence>
<protein>
    <recommendedName>
        <fullName evidence="2">Signal transduction histidine kinase internal region domain-containing protein</fullName>
    </recommendedName>
</protein>
<dbReference type="PANTHER" id="PTHR34220">
    <property type="entry name" value="SENSOR HISTIDINE KINASE YPDA"/>
    <property type="match status" value="1"/>
</dbReference>
<dbReference type="InterPro" id="IPR010559">
    <property type="entry name" value="Sig_transdc_His_kin_internal"/>
</dbReference>
<keyword evidence="1" id="KW-0812">Transmembrane</keyword>
<evidence type="ECO:0000256" key="1">
    <source>
        <dbReference type="SAM" id="Phobius"/>
    </source>
</evidence>
<dbReference type="Proteomes" id="UP000190016">
    <property type="component" value="Unassembled WGS sequence"/>
</dbReference>
<dbReference type="Pfam" id="PF06580">
    <property type="entry name" value="His_kinase"/>
    <property type="match status" value="1"/>
</dbReference>
<keyword evidence="1" id="KW-0472">Membrane</keyword>
<feature type="domain" description="Signal transduction histidine kinase internal region" evidence="2">
    <location>
        <begin position="144"/>
        <end position="222"/>
    </location>
</feature>
<evidence type="ECO:0000259" key="2">
    <source>
        <dbReference type="Pfam" id="PF06580"/>
    </source>
</evidence>
<keyword evidence="4" id="KW-1185">Reference proteome</keyword>
<feature type="transmembrane region" description="Helical" evidence="1">
    <location>
        <begin position="59"/>
        <end position="79"/>
    </location>
</feature>
<dbReference type="RefSeq" id="WP_078777729.1">
    <property type="nucleotide sequence ID" value="NZ_MBDS01000001.1"/>
</dbReference>
<sequence>MSSFLLLTPNSEYESIIDYKNPGQFASDMIWFIVVSYFITSIVLFISGYFDKFEGLKKLVICFVIQSLAIIVGVTFIILLTDMLISLGGEKPADNWEELKRMLFVAVLMSVFILFVHHGRNLILEWRDNLIKHEDVKRRALQWELTSLKLQLDQNFMFSNYRSLFNLIQEDREKALIFLEKLASTHRYLLLNAEVNLIRLKQELLFLKDLTDLIKEHYEDRIIFKINIKESDLNLELPPVSLHFLVDHAIQSNLAFLKDYLQLFINIYTEKEYIVLKCQNLSKELYDVGLDHGLNNIKKRYELLGKQVPMIELDPDFFIVRLILL</sequence>
<proteinExistence type="predicted"/>
<accession>A0ABX3ND29</accession>
<feature type="transmembrane region" description="Helical" evidence="1">
    <location>
        <begin position="29"/>
        <end position="50"/>
    </location>
</feature>
<dbReference type="PANTHER" id="PTHR34220:SF7">
    <property type="entry name" value="SENSOR HISTIDINE KINASE YPDA"/>
    <property type="match status" value="1"/>
</dbReference>
<organism evidence="3 4">
    <name type="scientific">Elizabethkingia ursingii</name>
    <dbReference type="NCBI Taxonomy" id="1756150"/>
    <lineage>
        <taxon>Bacteria</taxon>
        <taxon>Pseudomonadati</taxon>
        <taxon>Bacteroidota</taxon>
        <taxon>Flavobacteriia</taxon>
        <taxon>Flavobacteriales</taxon>
        <taxon>Weeksellaceae</taxon>
        <taxon>Elizabethkingia</taxon>
    </lineage>
</organism>
<feature type="transmembrane region" description="Helical" evidence="1">
    <location>
        <begin position="99"/>
        <end position="117"/>
    </location>
</feature>
<dbReference type="InterPro" id="IPR050640">
    <property type="entry name" value="Bact_2-comp_sensor_kinase"/>
</dbReference>